<dbReference type="InterPro" id="IPR010525">
    <property type="entry name" value="ARF_dom"/>
</dbReference>
<name>A0ABR0WXB7_REHGL</name>
<dbReference type="InterPro" id="IPR015300">
    <property type="entry name" value="DNA-bd_pseudobarrel_sf"/>
</dbReference>
<dbReference type="Proteomes" id="UP001318860">
    <property type="component" value="Unassembled WGS sequence"/>
</dbReference>
<evidence type="ECO:0000313" key="8">
    <source>
        <dbReference type="Proteomes" id="UP001318860"/>
    </source>
</evidence>
<keyword evidence="3" id="KW-0238">DNA-binding</keyword>
<evidence type="ECO:0000256" key="4">
    <source>
        <dbReference type="ARBA" id="ARBA00023163"/>
    </source>
</evidence>
<keyword evidence="8" id="KW-1185">Reference proteome</keyword>
<protein>
    <recommendedName>
        <fullName evidence="6">Auxin response factor domain-containing protein</fullName>
    </recommendedName>
</protein>
<feature type="domain" description="Auxin response factor" evidence="6">
    <location>
        <begin position="207"/>
        <end position="253"/>
    </location>
</feature>
<comment type="subcellular location">
    <subcellularLocation>
        <location evidence="1">Nucleus</location>
    </subcellularLocation>
</comment>
<dbReference type="EMBL" id="JABTTQ020000007">
    <property type="protein sequence ID" value="KAK6152108.1"/>
    <property type="molecule type" value="Genomic_DNA"/>
</dbReference>
<reference evidence="7 8" key="1">
    <citation type="journal article" date="2021" name="Comput. Struct. Biotechnol. J.">
        <title>De novo genome assembly of the potent medicinal plant Rehmannia glutinosa using nanopore technology.</title>
        <authorList>
            <person name="Ma L."/>
            <person name="Dong C."/>
            <person name="Song C."/>
            <person name="Wang X."/>
            <person name="Zheng X."/>
            <person name="Niu Y."/>
            <person name="Chen S."/>
            <person name="Feng W."/>
        </authorList>
    </citation>
    <scope>NUCLEOTIDE SEQUENCE [LARGE SCALE GENOMIC DNA]</scope>
    <source>
        <strain evidence="7">DH-2019</strain>
    </source>
</reference>
<evidence type="ECO:0000256" key="3">
    <source>
        <dbReference type="ARBA" id="ARBA00023125"/>
    </source>
</evidence>
<keyword evidence="2" id="KW-0805">Transcription regulation</keyword>
<proteinExistence type="predicted"/>
<dbReference type="SUPFAM" id="SSF101936">
    <property type="entry name" value="DNA-binding pseudobarrel domain"/>
    <property type="match status" value="1"/>
</dbReference>
<evidence type="ECO:0000256" key="5">
    <source>
        <dbReference type="ARBA" id="ARBA00023242"/>
    </source>
</evidence>
<evidence type="ECO:0000259" key="6">
    <source>
        <dbReference type="Pfam" id="PF06507"/>
    </source>
</evidence>
<sequence length="305" mass="33655">MVQMPPVNSKVFYFPQGHFEQCSENVDLGNCPGFPAYIPCTVSSIKFMANPETDEVFAKIRLVPIKLNTVDFDSDRAIEVNRNRDKPPAFTKTLTQSDANNGGGFSVPRVCADTIFPGLERGADSPAQTIHVRGVHGEKKLVAGDSFVFFRAGNGYLCVGIRRANSGWNWSGRGRVKVEDVIGAASLAASGKPFEAVYYPRAGTPEFCVNTSLVTAAMRVRWLPGMRFKMAFETEDWTRTSWFMGNVVSVEVLIPFVGPVRLGGFSSFMTISTCYEIVDCTFVVLEICNLDIPTPELHIYFNLSS</sequence>
<dbReference type="Gene3D" id="2.40.330.10">
    <property type="entry name" value="DNA-binding pseudobarrel domain"/>
    <property type="match status" value="1"/>
</dbReference>
<gene>
    <name evidence="7" type="ORF">DH2020_014743</name>
</gene>
<dbReference type="Gene3D" id="2.30.30.1040">
    <property type="match status" value="1"/>
</dbReference>
<dbReference type="Pfam" id="PF06507">
    <property type="entry name" value="ARF_AD"/>
    <property type="match status" value="1"/>
</dbReference>
<dbReference type="InterPro" id="IPR044835">
    <property type="entry name" value="ARF_plant"/>
</dbReference>
<dbReference type="PANTHER" id="PTHR31384:SF39">
    <property type="entry name" value="AUXIN RESPONSE FACTOR"/>
    <property type="match status" value="1"/>
</dbReference>
<comment type="caution">
    <text evidence="7">The sequence shown here is derived from an EMBL/GenBank/DDBJ whole genome shotgun (WGS) entry which is preliminary data.</text>
</comment>
<dbReference type="PANTHER" id="PTHR31384">
    <property type="entry name" value="AUXIN RESPONSE FACTOR 4-RELATED"/>
    <property type="match status" value="1"/>
</dbReference>
<evidence type="ECO:0000256" key="1">
    <source>
        <dbReference type="ARBA" id="ARBA00004123"/>
    </source>
</evidence>
<keyword evidence="4" id="KW-0804">Transcription</keyword>
<evidence type="ECO:0000313" key="7">
    <source>
        <dbReference type="EMBL" id="KAK6152108.1"/>
    </source>
</evidence>
<organism evidence="7 8">
    <name type="scientific">Rehmannia glutinosa</name>
    <name type="common">Chinese foxglove</name>
    <dbReference type="NCBI Taxonomy" id="99300"/>
    <lineage>
        <taxon>Eukaryota</taxon>
        <taxon>Viridiplantae</taxon>
        <taxon>Streptophyta</taxon>
        <taxon>Embryophyta</taxon>
        <taxon>Tracheophyta</taxon>
        <taxon>Spermatophyta</taxon>
        <taxon>Magnoliopsida</taxon>
        <taxon>eudicotyledons</taxon>
        <taxon>Gunneridae</taxon>
        <taxon>Pentapetalae</taxon>
        <taxon>asterids</taxon>
        <taxon>lamiids</taxon>
        <taxon>Lamiales</taxon>
        <taxon>Orobanchaceae</taxon>
        <taxon>Rehmannieae</taxon>
        <taxon>Rehmannia</taxon>
    </lineage>
</organism>
<evidence type="ECO:0000256" key="2">
    <source>
        <dbReference type="ARBA" id="ARBA00023015"/>
    </source>
</evidence>
<accession>A0ABR0WXB7</accession>
<keyword evidence="5" id="KW-0539">Nucleus</keyword>